<evidence type="ECO:0000259" key="2">
    <source>
        <dbReference type="Pfam" id="PF00144"/>
    </source>
</evidence>
<dbReference type="InterPro" id="IPR001466">
    <property type="entry name" value="Beta-lactam-related"/>
</dbReference>
<dbReference type="RefSeq" id="WP_284372544.1">
    <property type="nucleotide sequence ID" value="NZ_BSNJ01000004.1"/>
</dbReference>
<feature type="signal peptide" evidence="1">
    <location>
        <begin position="1"/>
        <end position="22"/>
    </location>
</feature>
<accession>A0ABQ5V3G3</accession>
<dbReference type="PANTHER" id="PTHR43283">
    <property type="entry name" value="BETA-LACTAMASE-RELATED"/>
    <property type="match status" value="1"/>
</dbReference>
<reference evidence="3" key="2">
    <citation type="submission" date="2023-01" db="EMBL/GenBank/DDBJ databases">
        <title>Draft genome sequence of Algimonas porphyrae strain NBRC 108216.</title>
        <authorList>
            <person name="Sun Q."/>
            <person name="Mori K."/>
        </authorList>
    </citation>
    <scope>NUCLEOTIDE SEQUENCE</scope>
    <source>
        <strain evidence="3">NBRC 108216</strain>
    </source>
</reference>
<dbReference type="InterPro" id="IPR050789">
    <property type="entry name" value="Diverse_Enzym_Activities"/>
</dbReference>
<proteinExistence type="predicted"/>
<name>A0ABQ5V3G3_9PROT</name>
<keyword evidence="4" id="KW-1185">Reference proteome</keyword>
<organism evidence="3 4">
    <name type="scientific">Algimonas porphyrae</name>
    <dbReference type="NCBI Taxonomy" id="1128113"/>
    <lineage>
        <taxon>Bacteria</taxon>
        <taxon>Pseudomonadati</taxon>
        <taxon>Pseudomonadota</taxon>
        <taxon>Alphaproteobacteria</taxon>
        <taxon>Maricaulales</taxon>
        <taxon>Robiginitomaculaceae</taxon>
        <taxon>Algimonas</taxon>
    </lineage>
</organism>
<keyword evidence="1" id="KW-0732">Signal</keyword>
<dbReference type="Pfam" id="PF00144">
    <property type="entry name" value="Beta-lactamase"/>
    <property type="match status" value="1"/>
</dbReference>
<dbReference type="PROSITE" id="PS51257">
    <property type="entry name" value="PROKAR_LIPOPROTEIN"/>
    <property type="match status" value="1"/>
</dbReference>
<reference evidence="3" key="1">
    <citation type="journal article" date="2014" name="Int. J. Syst. Evol. Microbiol.">
        <title>Complete genome of a new Firmicutes species belonging to the dominant human colonic microbiota ('Ruminococcus bicirculans') reveals two chromosomes and a selective capacity to utilize plant glucans.</title>
        <authorList>
            <consortium name="NISC Comparative Sequencing Program"/>
            <person name="Wegmann U."/>
            <person name="Louis P."/>
            <person name="Goesmann A."/>
            <person name="Henrissat B."/>
            <person name="Duncan S.H."/>
            <person name="Flint H.J."/>
        </authorList>
    </citation>
    <scope>NUCLEOTIDE SEQUENCE</scope>
    <source>
        <strain evidence="3">NBRC 108216</strain>
    </source>
</reference>
<dbReference type="SUPFAM" id="SSF56601">
    <property type="entry name" value="beta-lactamase/transpeptidase-like"/>
    <property type="match status" value="1"/>
</dbReference>
<sequence length="392" mass="41361">MSISAIKRLTAFLAASMLSACSGPSEPDPVATERIATAKLDRVEAILSERADHHAVTAASITVLSGSAPARTYRIGEAQTQTQGLMQAASLSKAVAAAGILTLMEREGIDIDADIRSLFDTIEIGLIPGGDQPLSMRALLSHTAGATQSGYPGYRRGSDLPSSTAIITDPPSRVVSAVELSLPRGEFSYAGGGYQIAQVLAEDISGQPFAELMRTMILDPLGMTASTFMQPIDPDAVAPLTIIPADSPRRIREGLFRPLENDWFDYPEQAAAGLWTTSTDYARFVDALLDAASGRPSPLSPRIAKAMLTPVAATNFGDADLMYGLGVALRVDAQDHVVLVRHSGLNAGYRALFSAEPIGERIVISLTNAPGGAAFNEEVVQGLLQNPGFTQP</sequence>
<comment type="caution">
    <text evidence="3">The sequence shown here is derived from an EMBL/GenBank/DDBJ whole genome shotgun (WGS) entry which is preliminary data.</text>
</comment>
<evidence type="ECO:0000313" key="3">
    <source>
        <dbReference type="EMBL" id="GLQ21215.1"/>
    </source>
</evidence>
<evidence type="ECO:0000256" key="1">
    <source>
        <dbReference type="SAM" id="SignalP"/>
    </source>
</evidence>
<dbReference type="EMBL" id="BSNJ01000004">
    <property type="protein sequence ID" value="GLQ21215.1"/>
    <property type="molecule type" value="Genomic_DNA"/>
</dbReference>
<feature type="chain" id="PRO_5046189286" description="Beta-lactamase-related domain-containing protein" evidence="1">
    <location>
        <begin position="23"/>
        <end position="392"/>
    </location>
</feature>
<evidence type="ECO:0000313" key="4">
    <source>
        <dbReference type="Proteomes" id="UP001161390"/>
    </source>
</evidence>
<gene>
    <name evidence="3" type="ORF">GCM10007854_21700</name>
</gene>
<feature type="domain" description="Beta-lactamase-related" evidence="2">
    <location>
        <begin position="46"/>
        <end position="375"/>
    </location>
</feature>
<dbReference type="Gene3D" id="3.40.710.10">
    <property type="entry name" value="DD-peptidase/beta-lactamase superfamily"/>
    <property type="match status" value="1"/>
</dbReference>
<dbReference type="InterPro" id="IPR012338">
    <property type="entry name" value="Beta-lactam/transpept-like"/>
</dbReference>
<dbReference type="Proteomes" id="UP001161390">
    <property type="component" value="Unassembled WGS sequence"/>
</dbReference>
<protein>
    <recommendedName>
        <fullName evidence="2">Beta-lactamase-related domain-containing protein</fullName>
    </recommendedName>
</protein>